<keyword evidence="8" id="KW-1185">Reference proteome</keyword>
<dbReference type="RefSeq" id="WP_153531041.1">
    <property type="nucleotide sequence ID" value="NZ_WEGH01000001.1"/>
</dbReference>
<evidence type="ECO:0000256" key="2">
    <source>
        <dbReference type="ARBA" id="ARBA00023015"/>
    </source>
</evidence>
<dbReference type="Pfam" id="PF00486">
    <property type="entry name" value="Trans_reg_C"/>
    <property type="match status" value="1"/>
</dbReference>
<dbReference type="InterPro" id="IPR016032">
    <property type="entry name" value="Sig_transdc_resp-reg_C-effctor"/>
</dbReference>
<sequence length="616" mass="66131">MLGRVEVADGARAVPLTAAKHQALLVSCLLDPGRVVSVHRLVDALWGERPPATAPALVHTYVCAVRRALGAPERLLTRSPGYVMEVGPQEVDVHRFAALAAEGRAAAERQDLAGAVEAMREALLLWRGPAFGGVGESFLRAEATRLEEMRSAVQEERISIELRMGRGADLVPELVGLVARQPLRERPRGQLMTALYRAGRQAEALEVYREGRRVLNEELGLDPGVELQRLQAEILAGGPVRSPDGPPEPVRLTGRRAAPAELPPAVSDFVGRERETAALRRALLGREAARVCVVVGMPGCGKTALAVTAGHSVRADFPDGQLFVDLHGSRPGAPADPSGVLRRLLGTLGIAGDAVPDDLEAGTALFRSVLADRRMLLVLDDAAGERQVRSLLPGHSGCAVLVTSRRLLAGLEGAGRFTIGPLDARSGARLLAETAGGSRAEADPESAARIVELCGGLPLALRAVGARLGVHPGRSLAMMVRRLSDEDRRLDELAVGDLAVRASLESSYRCLSPGERKALRGIGRLGVRPFRVSALAAHLNVPESTAEELAERLAEAQLLEIQVDESGRPRYRCHELLRLYARERTDFEDKPPEYRLNQVAIEPVATTEKLQAPPLH</sequence>
<evidence type="ECO:0000313" key="8">
    <source>
        <dbReference type="Proteomes" id="UP000487268"/>
    </source>
</evidence>
<gene>
    <name evidence="7" type="primary">afsR_2</name>
    <name evidence="7" type="ORF">ACRB68_10330</name>
</gene>
<evidence type="ECO:0000256" key="3">
    <source>
        <dbReference type="ARBA" id="ARBA00023125"/>
    </source>
</evidence>
<dbReference type="Pfam" id="PF03704">
    <property type="entry name" value="BTAD"/>
    <property type="match status" value="1"/>
</dbReference>
<keyword evidence="3 5" id="KW-0238">DNA-binding</keyword>
<dbReference type="Pfam" id="PF00931">
    <property type="entry name" value="NB-ARC"/>
    <property type="match status" value="1"/>
</dbReference>
<dbReference type="SMART" id="SM01043">
    <property type="entry name" value="BTAD"/>
    <property type="match status" value="1"/>
</dbReference>
<dbReference type="GO" id="GO:0000160">
    <property type="term" value="P:phosphorelay signal transduction system"/>
    <property type="evidence" value="ECO:0007669"/>
    <property type="project" value="InterPro"/>
</dbReference>
<dbReference type="CDD" id="cd15831">
    <property type="entry name" value="BTAD"/>
    <property type="match status" value="1"/>
</dbReference>
<dbReference type="Gene3D" id="1.25.40.10">
    <property type="entry name" value="Tetratricopeptide repeat domain"/>
    <property type="match status" value="1"/>
</dbReference>
<keyword evidence="4" id="KW-0804">Transcription</keyword>
<dbReference type="InterPro" id="IPR005158">
    <property type="entry name" value="BTAD"/>
</dbReference>
<evidence type="ECO:0000256" key="1">
    <source>
        <dbReference type="ARBA" id="ARBA00005820"/>
    </source>
</evidence>
<protein>
    <submittedName>
        <fullName evidence="7">Regulatory protein AfsR</fullName>
    </submittedName>
</protein>
<evidence type="ECO:0000313" key="7">
    <source>
        <dbReference type="EMBL" id="MQY02998.1"/>
    </source>
</evidence>
<dbReference type="InterPro" id="IPR027417">
    <property type="entry name" value="P-loop_NTPase"/>
</dbReference>
<evidence type="ECO:0000256" key="4">
    <source>
        <dbReference type="ARBA" id="ARBA00023163"/>
    </source>
</evidence>
<comment type="caution">
    <text evidence="7">The sequence shown here is derived from an EMBL/GenBank/DDBJ whole genome shotgun (WGS) entry which is preliminary data.</text>
</comment>
<dbReference type="SUPFAM" id="SSF52540">
    <property type="entry name" value="P-loop containing nucleoside triphosphate hydrolases"/>
    <property type="match status" value="1"/>
</dbReference>
<accession>A0A7K0BP77</accession>
<dbReference type="InterPro" id="IPR011990">
    <property type="entry name" value="TPR-like_helical_dom_sf"/>
</dbReference>
<dbReference type="Gene3D" id="1.10.10.10">
    <property type="entry name" value="Winged helix-like DNA-binding domain superfamily/Winged helix DNA-binding domain"/>
    <property type="match status" value="1"/>
</dbReference>
<dbReference type="InterPro" id="IPR051677">
    <property type="entry name" value="AfsR-DnrI-RedD_regulator"/>
</dbReference>
<dbReference type="SUPFAM" id="SSF46894">
    <property type="entry name" value="C-terminal effector domain of the bipartite response regulators"/>
    <property type="match status" value="1"/>
</dbReference>
<dbReference type="PRINTS" id="PR00364">
    <property type="entry name" value="DISEASERSIST"/>
</dbReference>
<dbReference type="Gene3D" id="3.40.50.300">
    <property type="entry name" value="P-loop containing nucleotide triphosphate hydrolases"/>
    <property type="match status" value="1"/>
</dbReference>
<dbReference type="Proteomes" id="UP000487268">
    <property type="component" value="Unassembled WGS sequence"/>
</dbReference>
<dbReference type="EMBL" id="WEGH01000001">
    <property type="protein sequence ID" value="MQY02998.1"/>
    <property type="molecule type" value="Genomic_DNA"/>
</dbReference>
<dbReference type="PANTHER" id="PTHR35807:SF1">
    <property type="entry name" value="TRANSCRIPTIONAL REGULATOR REDD"/>
    <property type="match status" value="1"/>
</dbReference>
<reference evidence="7 8" key="1">
    <citation type="submission" date="2019-10" db="EMBL/GenBank/DDBJ databases">
        <title>Actinomadura rubteroloni sp. nov. and Actinomadura macrotermitis sp. nov., isolated from the gut of fungus growing-termite Macrotermes natalensis.</title>
        <authorList>
            <person name="Benndorf R."/>
            <person name="Martin K."/>
            <person name="Kuefner M."/>
            <person name="De Beer W."/>
            <person name="Kaster A.-K."/>
            <person name="Vollmers J."/>
            <person name="Poulsen M."/>
            <person name="Beemelmanns C."/>
        </authorList>
    </citation>
    <scope>NUCLEOTIDE SEQUENCE [LARGE SCALE GENOMIC DNA]</scope>
    <source>
        <strain evidence="7 8">RB68</strain>
    </source>
</reference>
<dbReference type="PANTHER" id="PTHR35807">
    <property type="entry name" value="TRANSCRIPTIONAL REGULATOR REDD-RELATED"/>
    <property type="match status" value="1"/>
</dbReference>
<dbReference type="PROSITE" id="PS51755">
    <property type="entry name" value="OMPR_PHOB"/>
    <property type="match status" value="1"/>
</dbReference>
<evidence type="ECO:0000256" key="5">
    <source>
        <dbReference type="PROSITE-ProRule" id="PRU01091"/>
    </source>
</evidence>
<feature type="DNA-binding region" description="OmpR/PhoB-type" evidence="5">
    <location>
        <begin position="1"/>
        <end position="86"/>
    </location>
</feature>
<dbReference type="GO" id="GO:0003677">
    <property type="term" value="F:DNA binding"/>
    <property type="evidence" value="ECO:0007669"/>
    <property type="project" value="UniProtKB-UniRule"/>
</dbReference>
<dbReference type="GO" id="GO:0006355">
    <property type="term" value="P:regulation of DNA-templated transcription"/>
    <property type="evidence" value="ECO:0007669"/>
    <property type="project" value="InterPro"/>
</dbReference>
<organism evidence="7 8">
    <name type="scientific">Actinomadura macrotermitis</name>
    <dbReference type="NCBI Taxonomy" id="2585200"/>
    <lineage>
        <taxon>Bacteria</taxon>
        <taxon>Bacillati</taxon>
        <taxon>Actinomycetota</taxon>
        <taxon>Actinomycetes</taxon>
        <taxon>Streptosporangiales</taxon>
        <taxon>Thermomonosporaceae</taxon>
        <taxon>Actinomadura</taxon>
    </lineage>
</organism>
<feature type="domain" description="OmpR/PhoB-type" evidence="6">
    <location>
        <begin position="1"/>
        <end position="86"/>
    </location>
</feature>
<dbReference type="SUPFAM" id="SSF48452">
    <property type="entry name" value="TPR-like"/>
    <property type="match status" value="1"/>
</dbReference>
<proteinExistence type="inferred from homology"/>
<dbReference type="InterPro" id="IPR002182">
    <property type="entry name" value="NB-ARC"/>
</dbReference>
<dbReference type="SMART" id="SM00862">
    <property type="entry name" value="Trans_reg_C"/>
    <property type="match status" value="1"/>
</dbReference>
<dbReference type="GO" id="GO:0043531">
    <property type="term" value="F:ADP binding"/>
    <property type="evidence" value="ECO:0007669"/>
    <property type="project" value="InterPro"/>
</dbReference>
<dbReference type="InterPro" id="IPR001867">
    <property type="entry name" value="OmpR/PhoB-type_DNA-bd"/>
</dbReference>
<evidence type="ECO:0000259" key="6">
    <source>
        <dbReference type="PROSITE" id="PS51755"/>
    </source>
</evidence>
<dbReference type="OrthoDB" id="5521887at2"/>
<keyword evidence="2" id="KW-0805">Transcription regulation</keyword>
<dbReference type="InterPro" id="IPR036388">
    <property type="entry name" value="WH-like_DNA-bd_sf"/>
</dbReference>
<dbReference type="AlphaFoldDB" id="A0A7K0BP77"/>
<comment type="similarity">
    <text evidence="1">Belongs to the AfsR/DnrI/RedD regulatory family.</text>
</comment>
<name>A0A7K0BP77_9ACTN</name>